<keyword evidence="2" id="KW-0812">Transmembrane</keyword>
<organism evidence="3 4">
    <name type="scientific">Streptomyces sulfonofaciens</name>
    <dbReference type="NCBI Taxonomy" id="68272"/>
    <lineage>
        <taxon>Bacteria</taxon>
        <taxon>Bacillati</taxon>
        <taxon>Actinomycetota</taxon>
        <taxon>Actinomycetes</taxon>
        <taxon>Kitasatosporales</taxon>
        <taxon>Streptomycetaceae</taxon>
        <taxon>Streptomyces</taxon>
    </lineage>
</organism>
<feature type="region of interest" description="Disordered" evidence="1">
    <location>
        <begin position="1"/>
        <end position="24"/>
    </location>
</feature>
<dbReference type="GO" id="GO:1902604">
    <property type="term" value="P:p-aminobenzoyl-glutamate transmembrane transport"/>
    <property type="evidence" value="ECO:0007669"/>
    <property type="project" value="InterPro"/>
</dbReference>
<dbReference type="InterPro" id="IPR004697">
    <property type="entry name" value="AbgT"/>
</dbReference>
<dbReference type="RefSeq" id="WP_189931048.1">
    <property type="nucleotide sequence ID" value="NZ_BNCD01000006.1"/>
</dbReference>
<dbReference type="Proteomes" id="UP000603708">
    <property type="component" value="Unassembled WGS sequence"/>
</dbReference>
<feature type="transmembrane region" description="Helical" evidence="2">
    <location>
        <begin position="536"/>
        <end position="561"/>
    </location>
</feature>
<feature type="transmembrane region" description="Helical" evidence="2">
    <location>
        <begin position="409"/>
        <end position="428"/>
    </location>
</feature>
<dbReference type="AlphaFoldDB" id="A0A919KXP1"/>
<gene>
    <name evidence="3" type="ORF">GCM10018793_24300</name>
</gene>
<dbReference type="Pfam" id="PF03806">
    <property type="entry name" value="ABG_transport"/>
    <property type="match status" value="2"/>
</dbReference>
<keyword evidence="2" id="KW-1133">Transmembrane helix</keyword>
<evidence type="ECO:0000313" key="4">
    <source>
        <dbReference type="Proteomes" id="UP000603708"/>
    </source>
</evidence>
<sequence>MTSPSGPDPESREPAGPGEGTATAAGSRALDLGRLGRFFSVVERAGGRIPHPFLLFLYLLIVLAVASAVLSHLDATARVPGADGALPVRSVLSVAGVQHLLSTFVTNFIGYPPLGVVLAMLLGVGVAERAGFLNAVVSAVLARVPRGLMPYAVTYVAAQGHVMGDASMVILPPLAALAFRAVGRHPIAGMLGSFASTTVGYASGVLIGALDANLSAITASVAPHGFGITTSVVMNYFFQAVSGLVLPLLTGFLLVRWVEPSLPPYRPARDGDGAAAERTEHGGAASGGAPSHGAGPDRAGPDGAGPDRAGPGGAAPAGQAITAEQRRGLRCAVLALTAFLVLVLACWLIPSGPLRGPGGGLVQSPFFDGIVTLVMLAFLVCGIAYGVPAGTIRAAGDVPRLMAEALQGMLGYIVIAFTAGQFIAMFTWSHVGEFLAVQGAGVLRTAHLTGFPALLVAMAFSGLLSLVVFSGSSLWTVLAPVLVPVFAGLGYHPAVVQAAYRVGDSVTHPVSPLNPYVYMLELSARTYDRHFTLGMVFARLSLFVVPVAVLWVALFAVFYFAGIPFGPGVPTRLGH</sequence>
<dbReference type="PANTHER" id="PTHR30282">
    <property type="entry name" value="P-AMINOBENZOYL GLUTAMATE TRANSPORTER"/>
    <property type="match status" value="1"/>
</dbReference>
<feature type="transmembrane region" description="Helical" evidence="2">
    <location>
        <begin position="370"/>
        <end position="388"/>
    </location>
</feature>
<protein>
    <submittedName>
        <fullName evidence="3">p-aminobenzoyl-glutamate transporter</fullName>
    </submittedName>
</protein>
<feature type="transmembrane region" description="Helical" evidence="2">
    <location>
        <begin position="331"/>
        <end position="350"/>
    </location>
</feature>
<evidence type="ECO:0000256" key="2">
    <source>
        <dbReference type="SAM" id="Phobius"/>
    </source>
</evidence>
<feature type="compositionally biased region" description="Basic and acidic residues" evidence="1">
    <location>
        <begin position="268"/>
        <end position="281"/>
    </location>
</feature>
<comment type="caution">
    <text evidence="3">The sequence shown here is derived from an EMBL/GenBank/DDBJ whole genome shotgun (WGS) entry which is preliminary data.</text>
</comment>
<evidence type="ECO:0000256" key="1">
    <source>
        <dbReference type="SAM" id="MobiDB-lite"/>
    </source>
</evidence>
<proteinExistence type="predicted"/>
<evidence type="ECO:0000313" key="3">
    <source>
        <dbReference type="EMBL" id="GHH77095.1"/>
    </source>
</evidence>
<feature type="region of interest" description="Disordered" evidence="1">
    <location>
        <begin position="268"/>
        <end position="317"/>
    </location>
</feature>
<reference evidence="3" key="2">
    <citation type="submission" date="2020-09" db="EMBL/GenBank/DDBJ databases">
        <authorList>
            <person name="Sun Q."/>
            <person name="Ohkuma M."/>
        </authorList>
    </citation>
    <scope>NUCLEOTIDE SEQUENCE</scope>
    <source>
        <strain evidence="3">JCM 5069</strain>
    </source>
</reference>
<keyword evidence="4" id="KW-1185">Reference proteome</keyword>
<name>A0A919KXP1_9ACTN</name>
<feature type="transmembrane region" description="Helical" evidence="2">
    <location>
        <begin position="448"/>
        <end position="469"/>
    </location>
</feature>
<dbReference type="PANTHER" id="PTHR30282:SF0">
    <property type="entry name" value="P-AMINOBENZOYL-GLUTAMATE TRANSPORT PROTEIN"/>
    <property type="match status" value="1"/>
</dbReference>
<feature type="transmembrane region" description="Helical" evidence="2">
    <location>
        <begin position="236"/>
        <end position="258"/>
    </location>
</feature>
<feature type="compositionally biased region" description="Low complexity" evidence="1">
    <location>
        <begin position="287"/>
        <end position="298"/>
    </location>
</feature>
<dbReference type="EMBL" id="BNCD01000006">
    <property type="protein sequence ID" value="GHH77095.1"/>
    <property type="molecule type" value="Genomic_DNA"/>
</dbReference>
<feature type="transmembrane region" description="Helical" evidence="2">
    <location>
        <begin position="162"/>
        <end position="182"/>
    </location>
</feature>
<reference evidence="3" key="1">
    <citation type="journal article" date="2014" name="Int. J. Syst. Evol. Microbiol.">
        <title>Complete genome sequence of Corynebacterium casei LMG S-19264T (=DSM 44701T), isolated from a smear-ripened cheese.</title>
        <authorList>
            <consortium name="US DOE Joint Genome Institute (JGI-PGF)"/>
            <person name="Walter F."/>
            <person name="Albersmeier A."/>
            <person name="Kalinowski J."/>
            <person name="Ruckert C."/>
        </authorList>
    </citation>
    <scope>NUCLEOTIDE SEQUENCE</scope>
    <source>
        <strain evidence="3">JCM 5069</strain>
    </source>
</reference>
<feature type="compositionally biased region" description="Low complexity" evidence="1">
    <location>
        <begin position="14"/>
        <end position="24"/>
    </location>
</feature>
<accession>A0A919KXP1</accession>
<feature type="transmembrane region" description="Helical" evidence="2">
    <location>
        <begin position="194"/>
        <end position="216"/>
    </location>
</feature>
<dbReference type="GO" id="GO:0015558">
    <property type="term" value="F:secondary active p-aminobenzoyl-glutamate transmembrane transporter activity"/>
    <property type="evidence" value="ECO:0007669"/>
    <property type="project" value="InterPro"/>
</dbReference>
<keyword evidence="2" id="KW-0472">Membrane</keyword>
<feature type="transmembrane region" description="Helical" evidence="2">
    <location>
        <begin position="53"/>
        <end position="70"/>
    </location>
</feature>